<sequence>MNGYNISNYKDLFIDIDKFDEENISYVKPILFYQVTKNMGVYYEKVIESKKLKSSKSETKSKSKNKKDSGSKKTTLSETIPVKTKRKQKIIVQTPKMVVPFGVKEFDNNGRKSYNVCLSFSSLTNLYNDDDIKKFYYFIKKIDTINQETISEYIKPWKLPKNLKYKKTLQRLSDDFPHYMSINMPHDEKLGFLFNTYDESGKKSTIDIIEKRSIVSAVIELTDIKFTDKMFKSNWTVMQIRKFKPYSPIQEFFMTECFICDEDDPEDTVYANLIEKYHKTLQTPLIVPCPPQMYYPTNISPINPYQINPYQTYSTNSNISNSPNYNIPPPPGPIPQKNNTQSEGANFKPPSLQELLSAKKLLKPTTTVIKEVSQGKVIEEGQDMSLPIPPPPPPLLENNKSKKSSNKSSEKPSNKSSEKPSNKSPDKSPDKSSNKSPEKSPDKSPEKSSKKNLNKSLDESSNKNINKPESKSSEKKSEKISKKTINKSSNKSINKSSNKPKPKNISKYSGSDDDSDDNNIAETNIVKRKQSNSKNKITKNAQKNTQKNTQKIL</sequence>
<feature type="region of interest" description="Disordered" evidence="1">
    <location>
        <begin position="380"/>
        <end position="553"/>
    </location>
</feature>
<reference evidence="2 3" key="1">
    <citation type="journal article" date="2016" name="Genome Announc.">
        <title>Complete Genome Sequence of a New Megavirus Family Member Isolated from an Inland Water Lake for the First Time in India.</title>
        <authorList>
            <person name="Chatterjee A."/>
            <person name="Ali F."/>
            <person name="Bange D."/>
            <person name="Kondabagil K."/>
        </authorList>
    </citation>
    <scope>NUCLEOTIDE SEQUENCE [LARGE SCALE GENOMIC DNA]</scope>
    <source>
        <strain evidence="2">1</strain>
    </source>
</reference>
<accession>A0A167RIK7</accession>
<feature type="compositionally biased region" description="Basic and acidic residues" evidence="1">
    <location>
        <begin position="456"/>
        <end position="481"/>
    </location>
</feature>
<evidence type="ECO:0000313" key="2">
    <source>
        <dbReference type="EMBL" id="ANB50724.1"/>
    </source>
</evidence>
<keyword evidence="3" id="KW-1185">Reference proteome</keyword>
<name>A0A167RIK7_9VIRU</name>
<dbReference type="RefSeq" id="YP_010776475.1">
    <property type="nucleotide sequence ID" value="NC_075034.1"/>
</dbReference>
<dbReference type="GeneID" id="80513086"/>
<feature type="compositionally biased region" description="Low complexity" evidence="1">
    <location>
        <begin position="486"/>
        <end position="497"/>
    </location>
</feature>
<feature type="compositionally biased region" description="Basic and acidic residues" evidence="1">
    <location>
        <begin position="57"/>
        <end position="71"/>
    </location>
</feature>
<feature type="compositionally biased region" description="Low complexity" evidence="1">
    <location>
        <begin position="316"/>
        <end position="325"/>
    </location>
</feature>
<organism evidence="2 3">
    <name type="scientific">Powai lake megavirus</name>
    <dbReference type="NCBI Taxonomy" id="1842663"/>
    <lineage>
        <taxon>Viruses</taxon>
        <taxon>Varidnaviria</taxon>
        <taxon>Bamfordvirae</taxon>
        <taxon>Nucleocytoviricota</taxon>
        <taxon>Megaviricetes</taxon>
        <taxon>Imitervirales</taxon>
        <taxon>Mimiviridae</taxon>
        <taxon>Megamimivirinae</taxon>
        <taxon>Megavirus</taxon>
        <taxon>Megavirus powaiense</taxon>
    </lineage>
</organism>
<evidence type="ECO:0000313" key="3">
    <source>
        <dbReference type="Proteomes" id="UP000241365"/>
    </source>
</evidence>
<feature type="compositionally biased region" description="Basic and acidic residues" evidence="1">
    <location>
        <begin position="408"/>
        <end position="449"/>
    </location>
</feature>
<dbReference type="EMBL" id="KU877344">
    <property type="protein sequence ID" value="ANB50724.1"/>
    <property type="molecule type" value="Genomic_DNA"/>
</dbReference>
<dbReference type="Proteomes" id="UP000241365">
    <property type="component" value="Segment"/>
</dbReference>
<protein>
    <submittedName>
        <fullName evidence="2">Uncharacterized protein</fullName>
    </submittedName>
</protein>
<feature type="compositionally biased region" description="Polar residues" evidence="1">
    <location>
        <begin position="532"/>
        <end position="553"/>
    </location>
</feature>
<proteinExistence type="predicted"/>
<feature type="region of interest" description="Disordered" evidence="1">
    <location>
        <begin position="57"/>
        <end position="78"/>
    </location>
</feature>
<feature type="region of interest" description="Disordered" evidence="1">
    <location>
        <begin position="313"/>
        <end position="348"/>
    </location>
</feature>
<evidence type="ECO:0000256" key="1">
    <source>
        <dbReference type="SAM" id="MobiDB-lite"/>
    </source>
</evidence>
<dbReference type="KEGG" id="vg:80513086"/>